<feature type="DNA-binding region" description="H-T-H motif" evidence="4">
    <location>
        <begin position="37"/>
        <end position="56"/>
    </location>
</feature>
<protein>
    <submittedName>
        <fullName evidence="6">TetR/AcrR family transcriptional regulator</fullName>
    </submittedName>
</protein>
<evidence type="ECO:0000256" key="1">
    <source>
        <dbReference type="ARBA" id="ARBA00023015"/>
    </source>
</evidence>
<dbReference type="PANTHER" id="PTHR47506">
    <property type="entry name" value="TRANSCRIPTIONAL REGULATORY PROTEIN"/>
    <property type="match status" value="1"/>
</dbReference>
<proteinExistence type="predicted"/>
<dbReference type="EMBL" id="VMNH01000001">
    <property type="protein sequence ID" value="TVO79010.1"/>
    <property type="molecule type" value="Genomic_DNA"/>
</dbReference>
<dbReference type="Gene3D" id="1.10.10.60">
    <property type="entry name" value="Homeodomain-like"/>
    <property type="match status" value="1"/>
</dbReference>
<name>A0A558E277_9GAMM</name>
<dbReference type="Gene3D" id="1.10.357.10">
    <property type="entry name" value="Tetracycline Repressor, domain 2"/>
    <property type="match status" value="1"/>
</dbReference>
<dbReference type="Proteomes" id="UP000316649">
    <property type="component" value="Unassembled WGS sequence"/>
</dbReference>
<evidence type="ECO:0000256" key="4">
    <source>
        <dbReference type="PROSITE-ProRule" id="PRU00335"/>
    </source>
</evidence>
<evidence type="ECO:0000313" key="6">
    <source>
        <dbReference type="EMBL" id="TVO79010.1"/>
    </source>
</evidence>
<evidence type="ECO:0000256" key="3">
    <source>
        <dbReference type="ARBA" id="ARBA00023163"/>
    </source>
</evidence>
<evidence type="ECO:0000256" key="2">
    <source>
        <dbReference type="ARBA" id="ARBA00023125"/>
    </source>
</evidence>
<sequence length="198" mass="21546">MGGLILPLTKVHKQETRARILEQAIFLFSTKGFDQVSIDELMSCAGLTRGGFYAHFKNKNELYVEAILNGVRKSAIATNYLKVVDDNQVLNELVRNYLAQVSTVTGPSACPLAFLVTDVANREAEVRDAYTISFKGLVKILNRIIAIEDEPKREAIARSIATLMIGGVAVGRALNDPQASQELIDACYKIAGMLAASA</sequence>
<comment type="caution">
    <text evidence="6">The sequence shown here is derived from an EMBL/GenBank/DDBJ whole genome shotgun (WGS) entry which is preliminary data.</text>
</comment>
<dbReference type="Pfam" id="PF00440">
    <property type="entry name" value="TetR_N"/>
    <property type="match status" value="1"/>
</dbReference>
<dbReference type="InterPro" id="IPR009057">
    <property type="entry name" value="Homeodomain-like_sf"/>
</dbReference>
<dbReference type="OrthoDB" id="5816932at2"/>
<dbReference type="PRINTS" id="PR00455">
    <property type="entry name" value="HTHTETR"/>
</dbReference>
<reference evidence="6 7" key="1">
    <citation type="submission" date="2019-07" db="EMBL/GenBank/DDBJ databases">
        <title>The pathways for chlorine oxyanion respiration interact through the shared metabolite chlorate.</title>
        <authorList>
            <person name="Barnum T.P."/>
            <person name="Cheng Y."/>
            <person name="Hill K.A."/>
            <person name="Lucas L.N."/>
            <person name="Carlson H.K."/>
            <person name="Coates J.D."/>
        </authorList>
    </citation>
    <scope>NUCLEOTIDE SEQUENCE [LARGE SCALE GENOMIC DNA]</scope>
    <source>
        <strain evidence="6 7">BK-1</strain>
    </source>
</reference>
<keyword evidence="2 4" id="KW-0238">DNA-binding</keyword>
<accession>A0A558E277</accession>
<dbReference type="InterPro" id="IPR036271">
    <property type="entry name" value="Tet_transcr_reg_TetR-rel_C_sf"/>
</dbReference>
<organism evidence="6 7">
    <name type="scientific">Sedimenticola selenatireducens</name>
    <dbReference type="NCBI Taxonomy" id="191960"/>
    <lineage>
        <taxon>Bacteria</taxon>
        <taxon>Pseudomonadati</taxon>
        <taxon>Pseudomonadota</taxon>
        <taxon>Gammaproteobacteria</taxon>
        <taxon>Chromatiales</taxon>
        <taxon>Sedimenticolaceae</taxon>
        <taxon>Sedimenticola</taxon>
    </lineage>
</organism>
<feature type="domain" description="HTH tetR-type" evidence="5">
    <location>
        <begin position="14"/>
        <end position="74"/>
    </location>
</feature>
<keyword evidence="7" id="KW-1185">Reference proteome</keyword>
<evidence type="ECO:0000259" key="5">
    <source>
        <dbReference type="PROSITE" id="PS50977"/>
    </source>
</evidence>
<dbReference type="PROSITE" id="PS01081">
    <property type="entry name" value="HTH_TETR_1"/>
    <property type="match status" value="1"/>
</dbReference>
<dbReference type="SUPFAM" id="SSF48498">
    <property type="entry name" value="Tetracyclin repressor-like, C-terminal domain"/>
    <property type="match status" value="1"/>
</dbReference>
<dbReference type="InterPro" id="IPR023772">
    <property type="entry name" value="DNA-bd_HTH_TetR-type_CS"/>
</dbReference>
<dbReference type="PANTHER" id="PTHR47506:SF7">
    <property type="entry name" value="TRANSCRIPTIONAL REGULATORY PROTEIN"/>
    <property type="match status" value="1"/>
</dbReference>
<keyword evidence="1" id="KW-0805">Transcription regulation</keyword>
<dbReference type="PROSITE" id="PS50977">
    <property type="entry name" value="HTH_TETR_2"/>
    <property type="match status" value="1"/>
</dbReference>
<dbReference type="InterPro" id="IPR001647">
    <property type="entry name" value="HTH_TetR"/>
</dbReference>
<gene>
    <name evidence="6" type="ORF">FHP88_00145</name>
</gene>
<evidence type="ECO:0000313" key="7">
    <source>
        <dbReference type="Proteomes" id="UP000316649"/>
    </source>
</evidence>
<dbReference type="GO" id="GO:0003677">
    <property type="term" value="F:DNA binding"/>
    <property type="evidence" value="ECO:0007669"/>
    <property type="project" value="UniProtKB-UniRule"/>
</dbReference>
<dbReference type="SUPFAM" id="SSF46689">
    <property type="entry name" value="Homeodomain-like"/>
    <property type="match status" value="1"/>
</dbReference>
<keyword evidence="3" id="KW-0804">Transcription</keyword>
<dbReference type="AlphaFoldDB" id="A0A558E277"/>